<proteinExistence type="predicted"/>
<name>A0A5J9WPM0_9POAL</name>
<accession>A0A5J9WPM0</accession>
<dbReference type="Proteomes" id="UP000324897">
    <property type="component" value="Chromosome 6"/>
</dbReference>
<dbReference type="Gramene" id="TVU50051">
    <property type="protein sequence ID" value="TVU50051"/>
    <property type="gene ID" value="EJB05_01405"/>
</dbReference>
<sequence>MLQLIAGFLSNGTSEGESDTNVEVKICKIGMRQSLFLSKIHHATRNVTLGIRSPIEHTCCALLTPAVNALRREKISGRIKNHLSLFQISIRKLYYKLGINQVSKDMTCPNPGLMKQAKTIIQSEH</sequence>
<comment type="caution">
    <text evidence="1">The sequence shown here is derived from an EMBL/GenBank/DDBJ whole genome shotgun (WGS) entry which is preliminary data.</text>
</comment>
<feature type="non-terminal residue" evidence="1">
    <location>
        <position position="1"/>
    </location>
</feature>
<evidence type="ECO:0000313" key="1">
    <source>
        <dbReference type="EMBL" id="TVU50051.1"/>
    </source>
</evidence>
<organism evidence="1 2">
    <name type="scientific">Eragrostis curvula</name>
    <name type="common">weeping love grass</name>
    <dbReference type="NCBI Taxonomy" id="38414"/>
    <lineage>
        <taxon>Eukaryota</taxon>
        <taxon>Viridiplantae</taxon>
        <taxon>Streptophyta</taxon>
        <taxon>Embryophyta</taxon>
        <taxon>Tracheophyta</taxon>
        <taxon>Spermatophyta</taxon>
        <taxon>Magnoliopsida</taxon>
        <taxon>Liliopsida</taxon>
        <taxon>Poales</taxon>
        <taxon>Poaceae</taxon>
        <taxon>PACMAD clade</taxon>
        <taxon>Chloridoideae</taxon>
        <taxon>Eragrostideae</taxon>
        <taxon>Eragrostidinae</taxon>
        <taxon>Eragrostis</taxon>
    </lineage>
</organism>
<protein>
    <submittedName>
        <fullName evidence="1">Uncharacterized protein</fullName>
    </submittedName>
</protein>
<keyword evidence="2" id="KW-1185">Reference proteome</keyword>
<dbReference type="EMBL" id="RWGY01000002">
    <property type="protein sequence ID" value="TVU50051.1"/>
    <property type="molecule type" value="Genomic_DNA"/>
</dbReference>
<dbReference type="AlphaFoldDB" id="A0A5J9WPM0"/>
<reference evidence="1 2" key="1">
    <citation type="journal article" date="2019" name="Sci. Rep.">
        <title>A high-quality genome of Eragrostis curvula grass provides insights into Poaceae evolution and supports new strategies to enhance forage quality.</title>
        <authorList>
            <person name="Carballo J."/>
            <person name="Santos B.A.C.M."/>
            <person name="Zappacosta D."/>
            <person name="Garbus I."/>
            <person name="Selva J.P."/>
            <person name="Gallo C.A."/>
            <person name="Diaz A."/>
            <person name="Albertini E."/>
            <person name="Caccamo M."/>
            <person name="Echenique V."/>
        </authorList>
    </citation>
    <scope>NUCLEOTIDE SEQUENCE [LARGE SCALE GENOMIC DNA]</scope>
    <source>
        <strain evidence="2">cv. Victoria</strain>
        <tissue evidence="1">Leaf</tissue>
    </source>
</reference>
<gene>
    <name evidence="1" type="ORF">EJB05_01405</name>
</gene>
<evidence type="ECO:0000313" key="2">
    <source>
        <dbReference type="Proteomes" id="UP000324897"/>
    </source>
</evidence>